<dbReference type="GO" id="GO:0030001">
    <property type="term" value="P:metal ion transport"/>
    <property type="evidence" value="ECO:0007669"/>
    <property type="project" value="TreeGrafter"/>
</dbReference>
<feature type="domain" description="Calx-beta" evidence="6">
    <location>
        <begin position="2505"/>
        <end position="2601"/>
    </location>
</feature>
<dbReference type="SUPFAM" id="SSF103647">
    <property type="entry name" value="TSP type-3 repeat"/>
    <property type="match status" value="2"/>
</dbReference>
<dbReference type="Gene3D" id="4.10.1080.10">
    <property type="entry name" value="TSP type-3 repeat"/>
    <property type="match status" value="1"/>
</dbReference>
<feature type="region of interest" description="Disordered" evidence="5">
    <location>
        <begin position="1169"/>
        <end position="1194"/>
    </location>
</feature>
<organism evidence="7 8">
    <name type="scientific">Kordia algicida OT-1</name>
    <dbReference type="NCBI Taxonomy" id="391587"/>
    <lineage>
        <taxon>Bacteria</taxon>
        <taxon>Pseudomonadati</taxon>
        <taxon>Bacteroidota</taxon>
        <taxon>Flavobacteriia</taxon>
        <taxon>Flavobacteriales</taxon>
        <taxon>Flavobacteriaceae</taxon>
        <taxon>Kordia</taxon>
    </lineage>
</organism>
<evidence type="ECO:0000256" key="2">
    <source>
        <dbReference type="ARBA" id="ARBA00022737"/>
    </source>
</evidence>
<dbReference type="InterPro" id="IPR018247">
    <property type="entry name" value="EF_Hand_1_Ca_BS"/>
</dbReference>
<dbReference type="InterPro" id="IPR003644">
    <property type="entry name" value="Calx_beta"/>
</dbReference>
<feature type="domain" description="Calx-beta" evidence="6">
    <location>
        <begin position="4249"/>
        <end position="4345"/>
    </location>
</feature>
<feature type="domain" description="Calx-beta" evidence="6">
    <location>
        <begin position="4140"/>
        <end position="4236"/>
    </location>
</feature>
<reference evidence="7 8" key="1">
    <citation type="journal article" date="2011" name="J. Bacteriol.">
        <title>Genome sequence of the algicidal bacterium Kordia algicida OT-1.</title>
        <authorList>
            <person name="Lee H.S."/>
            <person name="Kang S.G."/>
            <person name="Kwon K.K."/>
            <person name="Lee J.H."/>
            <person name="Kim S.J."/>
        </authorList>
    </citation>
    <scope>NUCLEOTIDE SEQUENCE [LARGE SCALE GENOMIC DNA]</scope>
    <source>
        <strain evidence="7 8">OT-1</strain>
    </source>
</reference>
<dbReference type="Pfam" id="PF03160">
    <property type="entry name" value="Calx-beta"/>
    <property type="match status" value="12"/>
</dbReference>
<dbReference type="eggNOG" id="COG1361">
    <property type="taxonomic scope" value="Bacteria"/>
</dbReference>
<feature type="domain" description="Calx-beta" evidence="6">
    <location>
        <begin position="1747"/>
        <end position="1848"/>
    </location>
</feature>
<dbReference type="GO" id="GO:0007154">
    <property type="term" value="P:cell communication"/>
    <property type="evidence" value="ECO:0007669"/>
    <property type="project" value="InterPro"/>
</dbReference>
<feature type="domain" description="Calx-beta" evidence="6">
    <location>
        <begin position="2941"/>
        <end position="3037"/>
    </location>
</feature>
<keyword evidence="8" id="KW-1185">Reference proteome</keyword>
<feature type="domain" description="Calx-beta" evidence="6">
    <location>
        <begin position="2287"/>
        <end position="2383"/>
    </location>
</feature>
<dbReference type="InterPro" id="IPR006626">
    <property type="entry name" value="PbH1"/>
</dbReference>
<evidence type="ECO:0000313" key="7">
    <source>
        <dbReference type="EMBL" id="EDP95696.1"/>
    </source>
</evidence>
<evidence type="ECO:0000256" key="3">
    <source>
        <dbReference type="ARBA" id="ARBA00022837"/>
    </source>
</evidence>
<feature type="domain" description="Calx-beta" evidence="6">
    <location>
        <begin position="2723"/>
        <end position="2819"/>
    </location>
</feature>
<dbReference type="Gene3D" id="2.60.40.2030">
    <property type="match status" value="22"/>
</dbReference>
<keyword evidence="4" id="KW-0406">Ion transport</keyword>
<keyword evidence="2" id="KW-0677">Repeat</keyword>
<dbReference type="SUPFAM" id="SSF141072">
    <property type="entry name" value="CalX-like"/>
    <property type="match status" value="22"/>
</dbReference>
<dbReference type="SMART" id="SM00237">
    <property type="entry name" value="Calx_beta"/>
    <property type="match status" value="22"/>
</dbReference>
<gene>
    <name evidence="7" type="ORF">KAOT1_22631</name>
</gene>
<protein>
    <submittedName>
        <fullName evidence="7">Probable aggregation factor core protein MAFp3, isoform C</fullName>
    </submittedName>
</protein>
<feature type="domain" description="Calx-beta" evidence="6">
    <location>
        <begin position="3050"/>
        <end position="3146"/>
    </location>
</feature>
<dbReference type="RefSeq" id="WP_007097050.1">
    <property type="nucleotide sequence ID" value="NZ_DS544873.1"/>
</dbReference>
<sequence length="4371" mass="446558">MSNNIFPKSLKKFNFFNDASMNGLLQKVILLLIFGVFSINTSLAQCADTSPTGDCDSDTVQNGVDLDDDNDGILDDSEKSYVMMQYNLSGVIDGSRDRGAPNNLNRDFVFGDNYFFNLSFSEPIKISIQTTIGDQSSGRSGNVIVDGNSLPVSTTAGNFQTVTHNPNSAANYAVNLVGTDLTMTQLTVRDFYSNVIIARFDFGTTTSPVASGFIQMTETSTSPQEIYLESASIDTDQDNIPNYLDLDSDGDGCPDAIEGGLKLSNGVLVASSMSGGNTGANYNGSSPNPVFDNLGISVDSEGIPTIAGSNGQSPWYSVDASGSSKCLDTDMDGINDYVDTDDDNDGILDLDEGFCEGVSVIFLENTYNITLSDFDVSNGVDYVAQQGGDPSPLAPKLFLNGYDRVGGKSRIEFTYTTPESFNVDATGNIYFRFWYYDNILDSTGSYGQVLNCTFFTSQGNLTQSLDLNTFSASDINTLDNGGWIYRELVFTATPNTTISLTGFNFDIEGNGNGTVSPFNPNTSEVFAIAPLNISVESCNANRNTDADTFFDHLDVDSDNDGCFDALEGGDNILATNVQANGQLDGIVDGTTGVPNNVDINNGQTVGTSTNFQSTSDQCDDDGDGVLNASDVCDGANDSLDSDNDGVPDSCDLDDDNDGILDVDEGCNDTEFAGDDSSPTGSPSAVFISYPNTTAAFPPSNSNISSIISVASVSNQSAGSGLTMTHKGAQAIDISNVGALNYTEAIANNEYLEFSFTTTNSYDVAYLDWVGFYNRIDQEGFSVTYAISNNGGSSFTDLATFVETANDGGGTFPQGREAEDVLDYELLNNTTYTIRIYFYALGASVIEFDDTIVAFDFCAKNTDGDAFADYLDVDSDNDGCFDAIEGGDNILAANVQANGQLDGNINSTTGVPNNVDVNNGQAIGASADDTQYDADGQCDQDGDGVIDANDVCNGFDDNDDNDNDGVPDVCDQDDDNDGILDTQELCGTNPQPVNLESTIRVEIDLDQFPNETGWSLALGGNTIASVPQGTYGTGNVTVAQDITITENGNYFFTITDNFGDGIQGNSYRILLDGVIVINRTFGSPTDTTTFSQTDNFPVNTIVSNSFSCLTDDPNGDADGDGIINYQDPDFCSLNGNGVCASLDNDNDGIINSMDTDTDGDGCVDAIEAGHTDDDADGRLGNSPVTVNPANGRVTGQGGYTGTDLAVTNSGNTSACATCELLNASVSSVFCDDNGTPLDDSDDTFTFYISPNGNLLSATYSVSGGITRSNIPYDAPEQFGPFAISGGNITFTITDDGDGSCQLTNVVVAPPATCSTATAVDTDTDDVIDSVDIDNDNDGIIDDNENPCASRPITSGSWTGSNPYNNTAGPVGVTFGSTIPSGGSIVYTPNDTMTTNSFFSDPAVEGSNSLDFFFTWDTSPESLNAASDDAVIGTITITYAQPVYNPVIHIDRLGGNAQVPTGNYISNTSFWTLQTAGLSMAKISGNDQLIVKSNQFYREPNQNLGSGTPIVLSGDADSAGFGTAAGSIQIYGRVTTLTFQVTGEGLDGNGTDRLEMSFDACPVIDTDDDGTPDFLDTDSDGDGCPDAIEGSANFVAADLTSSNNLADDDEGAVNPANGVPTNAGSPQATNSNVTTATQAAITTEPTSQTTLAGGSVTYTAAASSQSTTTFSGGTPNYTVPPAVDSSANISYQWQESTDNGATWTDITVAGVNPTYSGFNTNTLTLTNVPSSYNGYDYQLVITHSENECILVDSQDANLTVNPLVAFSVGDVTVVEDAGTASVPVSIDNPSTVDTVVSITTVDNSATNPADYTTTTVTATIPAGQTTVDVTIPITDDTTNEPVENFTVTGNVISGNTTNTSDAGTVTINDDDVPDVGCTIDQTFDWSTSGWNSGETSNSYIVGGAPISFTTTPPSGGSFFGGSPAVAPFYQGDLAVTDDQLIIATLASELDGNEVNITIDLGASQVGLEGVNFSLFDIDGGDNGSTVNYREIITIQGFLDGTPINPIILGSSIHTIATNVVTADAFEVPTSGAASADGVLGVYFTSAVDQVVINFELAPGATYTGSSSPGFSLYNVNFCSLPAFTVGDVTVAEDNGSASVPVSIDNPSSVDTVVSITTVDNSATNPADYTTTTVTATIPAGQTTVDVTIPITDDLVGEPTEDFTVTGNVVSGNTSNASDSGTVTITDNDTPAFTVGDVTVAEDNGSASVPVSIDNPSSVDTVVSITTVDNSATNPADYTTTTVTATIPAGQTSVDVTIPITDDLVGEPTEDFTVTGNVVSGNTTNASDSGTVTITDNDTPAFTVGDVTVAEDNGSASVPVSIDNPSSVDTVVSITTVDNSATNPADYTTTTVTATIPAGQTSVDVTIPITDDLVGEPTEDFTVTGNVVSGNTTNASDSGTVTITDNDTPAFTVGDVTVAEDAGTASVPVSIDNPSSVDTVVSITTVDNSATNPADYTTTTVTATIPAGQTSVDVTIPITDDLVGEPTEDFTVTGNVVSGNTTNASDSGTVTITDNDTPAFTVGDVTVAEDNGSASVPVSIDNPSSVDTVVSITTVDNSATNPADYTTTTVTATIPAGQTTVDVTIPITDDLVGEPTEDFTVTGNVVSGNTSNASDSGTVTITDNDTPAFTVGDVTVAEDNGSASVPVSIDNPSSVDTVVSITTVDNSATNPADYTTTTVTATIPAGQTSVDVTIPITDDLVGEPTEDFTVTGNVVSGNTSNASDSGTVTITDNDTPAFTVGDVTVAEDAGTASVPVSIDNPSSVDTVVSITTVDNSATNPADYTTTTVTATIPAGQTSVDVTIPITDDLVGEPTEDFTVTGNVVSGNTTNASDSGTVTITDNDTPAFTVGDVTVAEDNGSTSVPVSIDNPSSVDTVVSITTVDNSATNPADYTTTTVTATIPAGQTSVDVTIPITDDLVGEPTEDFTVTGNVVSGNTTNASDSGTVTITDNDTPAFTVGDVTVAEDAGTASVPVSIDNPSSVDTVVSITTVDNSATNPADYTTTTVTATIPAGQTTVDVTIPITDDLVGEPTEDFTVTGNVVSGNTTNASDSGTVTITDNDTPAFTVGDVTVAEDNGSTSVPVSIDNPSSVDTVVSITTVDNSATNPADYTTTTVTATIPAGQTSVDVTIPITDDLVGEPTEDFTVTGNVVSGNTTNASDSGTVTITDNDTPAFTVGDVTVAEDAGTASVPVSIDNPSSVDTVVSITTVDNSATNPADYTTTTVTATIPAGQTSVDVTIPITDDLVGEPTEDFTVTGNVVSGNTTNASDSGTVTITDNDTPAFTVGDVTVAEDAGTASVPVSIDNPSSVDTVVSITTVDNSATNPADYTTTTVTATIPAGQTSVDVTIPITDDLVGEPTEDFTVTGNVVSGNTSNASDSGTVTITDNDTPAFTVGDVTVAEDAGTASVPVSIDNPSSVDTVVSITTVDNSATNPADYTTTTVTATIPAGQTSVDVTIPITDDLVGEPTEDFTVTGNVVSGNTTNASDSGTVTITDNDTPAFTVGDVTVAEDNGSASVPVSIDNPSSVDTVVSITTVDNSATNPADYTTTTVTATIPAGQTSVDVTIPITDDLVGEPTEDFTVTGNVVSGNTTNASDSGTVTITDNDTPAFTVGDLTVAEDAGTASVPVSIDNPSSVDTVVSITTVDNSATNPADYTTTTVTATIPAGQTSVDVTIPITDDLVGEPTEDFTVTGNVVSGNTTNASDSGTVTITDNDTPAFTVGDVTVAEDAGTASVPVSIDNPSSVDTVVSITTVDNSATNPADYTTTTVTATIPAGQTSVDVTIPITDDLVGEPTEDFTVTGNVVSGNTTNASDSGTVTITDNDTPAFTVGDLTVAEDAGTASVPVSIDNPSSVDTVVSITTVDNSATNPADYTTTTVTATIPAGQTSVDVTIPITDDLVGEPTEDFTVTGNVVSGNTSNASDSGTVTITDNDTPAFTVGDLTVAEDNGSASVPVSIDNPSSVDTVVSITTVDNSATNPADYTTTTVTATIPAGQTSVDVTIPITDDLVGEQTEDFTVTGNVVSGNTTNASDSGTVTITDNDTPAFTVGDVTVAEDNGSASVPVSIDNPSSVDTVVSITTVDNSATNPADYTTTTVTATIPAGQTSVDVTIPITDDLVGEPTEDFTVTGNVVSGNTTNASDSGTVTITDNDTPAFTVGDVTVAEDNGSASVPVSIDNPSSVDTVVSITTVDNSATNPADYTTTTVTATIPAGQTSVDVTIPITDDLVGEPTEDFTVTGNVVSGNTTNASDNGTVTITDNDTPAFTVGDVTVAEDAGTASVPVSIDNPSSVDTVVSITTVDNSATNPADYTTTTVMVTIPAGQTSVDVTIPITDDLVGEPTEDFTVTGNVVSGNTTNASDNGTVTITDMIPQPSL</sequence>
<feature type="domain" description="Calx-beta" evidence="6">
    <location>
        <begin position="4031"/>
        <end position="4127"/>
    </location>
</feature>
<name>A9E200_9FLAO</name>
<dbReference type="PANTHER" id="PTHR11878:SF65">
    <property type="entry name" value="NA_CA-EXCHANGE PROTEIN, ISOFORM G"/>
    <property type="match status" value="1"/>
</dbReference>
<feature type="domain" description="Calx-beta" evidence="6">
    <location>
        <begin position="3377"/>
        <end position="3473"/>
    </location>
</feature>
<evidence type="ECO:0000256" key="5">
    <source>
        <dbReference type="SAM" id="MobiDB-lite"/>
    </source>
</evidence>
<accession>A9E200</accession>
<dbReference type="EMBL" id="ABIB01000007">
    <property type="protein sequence ID" value="EDP95696.1"/>
    <property type="molecule type" value="Genomic_DNA"/>
</dbReference>
<keyword evidence="3" id="KW-0106">Calcium</keyword>
<dbReference type="Proteomes" id="UP000002945">
    <property type="component" value="Unassembled WGS sequence"/>
</dbReference>
<feature type="domain" description="Calx-beta" evidence="6">
    <location>
        <begin position="3813"/>
        <end position="3909"/>
    </location>
</feature>
<keyword evidence="4" id="KW-0813">Transport</keyword>
<dbReference type="eggNOG" id="COG4932">
    <property type="taxonomic scope" value="Bacteria"/>
</dbReference>
<feature type="region of interest" description="Disordered" evidence="5">
    <location>
        <begin position="1601"/>
        <end position="1628"/>
    </location>
</feature>
<feature type="domain" description="Calx-beta" evidence="6">
    <location>
        <begin position="2832"/>
        <end position="2928"/>
    </location>
</feature>
<dbReference type="eggNOG" id="COG5384">
    <property type="taxonomic scope" value="Bacteria"/>
</dbReference>
<feature type="domain" description="Calx-beta" evidence="6">
    <location>
        <begin position="3486"/>
        <end position="3582"/>
    </location>
</feature>
<dbReference type="SMART" id="SM00710">
    <property type="entry name" value="PbH1"/>
    <property type="match status" value="22"/>
</dbReference>
<dbReference type="GO" id="GO:0016020">
    <property type="term" value="C:membrane"/>
    <property type="evidence" value="ECO:0007669"/>
    <property type="project" value="InterPro"/>
</dbReference>
<proteinExistence type="predicted"/>
<dbReference type="InterPro" id="IPR051171">
    <property type="entry name" value="CaCA"/>
</dbReference>
<evidence type="ECO:0000313" key="8">
    <source>
        <dbReference type="Proteomes" id="UP000002945"/>
    </source>
</evidence>
<comment type="caution">
    <text evidence="7">The sequence shown here is derived from an EMBL/GenBank/DDBJ whole genome shotgun (WGS) entry which is preliminary data.</text>
</comment>
<dbReference type="PROSITE" id="PS00018">
    <property type="entry name" value="EF_HAND_1"/>
    <property type="match status" value="2"/>
</dbReference>
<dbReference type="InterPro" id="IPR038081">
    <property type="entry name" value="CalX-like_sf"/>
</dbReference>
<feature type="domain" description="Calx-beta" evidence="6">
    <location>
        <begin position="3159"/>
        <end position="3255"/>
    </location>
</feature>
<feature type="domain" description="Calx-beta" evidence="6">
    <location>
        <begin position="3704"/>
        <end position="3800"/>
    </location>
</feature>
<dbReference type="InterPro" id="IPR028974">
    <property type="entry name" value="TSP_type-3_rpt"/>
</dbReference>
<dbReference type="eggNOG" id="COG2911">
    <property type="taxonomic scope" value="Bacteria"/>
</dbReference>
<dbReference type="GO" id="GO:0005509">
    <property type="term" value="F:calcium ion binding"/>
    <property type="evidence" value="ECO:0007669"/>
    <property type="project" value="InterPro"/>
</dbReference>
<feature type="domain" description="Calx-beta" evidence="6">
    <location>
        <begin position="3268"/>
        <end position="3364"/>
    </location>
</feature>
<dbReference type="PANTHER" id="PTHR11878">
    <property type="entry name" value="SODIUM/CALCIUM EXCHANGER"/>
    <property type="match status" value="1"/>
</dbReference>
<feature type="compositionally biased region" description="Polar residues" evidence="5">
    <location>
        <begin position="1617"/>
        <end position="1628"/>
    </location>
</feature>
<feature type="domain" description="Calx-beta" evidence="6">
    <location>
        <begin position="3595"/>
        <end position="3691"/>
    </location>
</feature>
<feature type="domain" description="Calx-beta" evidence="6">
    <location>
        <begin position="2071"/>
        <end position="2165"/>
    </location>
</feature>
<dbReference type="HOGENOM" id="CLU_223576_0_0_10"/>
<dbReference type="OrthoDB" id="9805017at2"/>
<feature type="domain" description="Calx-beta" evidence="6">
    <location>
        <begin position="2396"/>
        <end position="2492"/>
    </location>
</feature>
<dbReference type="eggNOG" id="COG3291">
    <property type="taxonomic scope" value="Bacteria"/>
</dbReference>
<feature type="domain" description="Calx-beta" evidence="6">
    <location>
        <begin position="3922"/>
        <end position="4018"/>
    </location>
</feature>
<feature type="domain" description="Calx-beta" evidence="6">
    <location>
        <begin position="2614"/>
        <end position="2710"/>
    </location>
</feature>
<evidence type="ECO:0000256" key="1">
    <source>
        <dbReference type="ARBA" id="ARBA00022729"/>
    </source>
</evidence>
<evidence type="ECO:0000256" key="4">
    <source>
        <dbReference type="ARBA" id="ARBA00023065"/>
    </source>
</evidence>
<keyword evidence="1" id="KW-0732">Signal</keyword>
<evidence type="ECO:0000259" key="6">
    <source>
        <dbReference type="SMART" id="SM00237"/>
    </source>
</evidence>
<dbReference type="STRING" id="391587.KAOT1_22631"/>
<feature type="domain" description="Calx-beta" evidence="6">
    <location>
        <begin position="2178"/>
        <end position="2274"/>
    </location>
</feature>